<feature type="compositionally biased region" description="Low complexity" evidence="7">
    <location>
        <begin position="359"/>
        <end position="391"/>
    </location>
</feature>
<organism evidence="10 11">
    <name type="scientific">Streptomyces caeni</name>
    <dbReference type="NCBI Taxonomy" id="2307231"/>
    <lineage>
        <taxon>Bacteria</taxon>
        <taxon>Bacillati</taxon>
        <taxon>Actinomycetota</taxon>
        <taxon>Actinomycetes</taxon>
        <taxon>Kitasatosporales</taxon>
        <taxon>Streptomycetaceae</taxon>
        <taxon>Streptomyces</taxon>
    </lineage>
</organism>
<dbReference type="RefSeq" id="WP_381078970.1">
    <property type="nucleotide sequence ID" value="NZ_JBHUDX010000012.1"/>
</dbReference>
<feature type="region of interest" description="Disordered" evidence="7">
    <location>
        <begin position="280"/>
        <end position="460"/>
    </location>
</feature>
<dbReference type="InterPro" id="IPR011009">
    <property type="entry name" value="Kinase-like_dom_sf"/>
</dbReference>
<dbReference type="SUPFAM" id="SSF56112">
    <property type="entry name" value="Protein kinase-like (PK-like)"/>
    <property type="match status" value="1"/>
</dbReference>
<evidence type="ECO:0000256" key="6">
    <source>
        <dbReference type="ARBA" id="ARBA00022840"/>
    </source>
</evidence>
<sequence length="552" mass="56623">MGEVFAGRYELVDPIGRGGVGAVWRAWDHRRRRYVAAKVLQQSDAHALLRFVREQALRIDHPHVLAPASWAADDDKVLFTMDLVTGGSLVHLVGDYGPLPARFVCVLLDQLLSGLAAVHAEGVVHRDIKPANVLLEATGTARPRLRLSDFGIAMRLGEPRLTETDYVVGTPGYLAPEQLMGADPDFTADLFAVGLVALYLLEGAKPDAKALVAHFTANGTPGPPRGIPGPLWEVVATLLQPDPAARFRTATGARKALAAAAELLPEPGPDDEQVEIFDQLGPLPAGFGPEGPLRTASGVTNGSAAAPLRAPGDPSVRPVTASADAGSAPQPQPPHTHGSGTDGGPARPTTGPIPPRPTTAPAASASGTGTGTGDSTSGAAPGPAPSAVRPDSTPPAVPPRPAVDPAPARQPSAMSDTGSFHLPPPLPREALGALQGPPGQPPAPSAGAVAPAPAPTAPAVPTVASAVPRHEPPRVSSSSPVPPAVLGAALPQSVHAAYPVPSPYAPTQPRQITRHHRRPTARRPGPPAKVAVPVLLAALVCFAVGFWALARL</sequence>
<dbReference type="GO" id="GO:0016301">
    <property type="term" value="F:kinase activity"/>
    <property type="evidence" value="ECO:0007669"/>
    <property type="project" value="UniProtKB-KW"/>
</dbReference>
<name>A0ABW4IM40_9ACTN</name>
<evidence type="ECO:0000256" key="1">
    <source>
        <dbReference type="ARBA" id="ARBA00012513"/>
    </source>
</evidence>
<evidence type="ECO:0000256" key="2">
    <source>
        <dbReference type="ARBA" id="ARBA00022527"/>
    </source>
</evidence>
<evidence type="ECO:0000313" key="11">
    <source>
        <dbReference type="Proteomes" id="UP001597261"/>
    </source>
</evidence>
<proteinExistence type="predicted"/>
<feature type="transmembrane region" description="Helical" evidence="8">
    <location>
        <begin position="530"/>
        <end position="550"/>
    </location>
</feature>
<keyword evidence="5 10" id="KW-0418">Kinase</keyword>
<dbReference type="PROSITE" id="PS50011">
    <property type="entry name" value="PROTEIN_KINASE_DOM"/>
    <property type="match status" value="1"/>
</dbReference>
<gene>
    <name evidence="10" type="ORF">ACFSL4_05135</name>
</gene>
<dbReference type="PANTHER" id="PTHR43289">
    <property type="entry name" value="MITOGEN-ACTIVATED PROTEIN KINASE KINASE KINASE 20-RELATED"/>
    <property type="match status" value="1"/>
</dbReference>
<evidence type="ECO:0000313" key="10">
    <source>
        <dbReference type="EMBL" id="MFD1657621.1"/>
    </source>
</evidence>
<dbReference type="InterPro" id="IPR000719">
    <property type="entry name" value="Prot_kinase_dom"/>
</dbReference>
<evidence type="ECO:0000256" key="8">
    <source>
        <dbReference type="SAM" id="Phobius"/>
    </source>
</evidence>
<dbReference type="EC" id="2.7.11.1" evidence="1"/>
<dbReference type="Pfam" id="PF00069">
    <property type="entry name" value="Pkinase"/>
    <property type="match status" value="1"/>
</dbReference>
<feature type="compositionally biased region" description="Pro residues" evidence="7">
    <location>
        <begin position="392"/>
        <end position="404"/>
    </location>
</feature>
<keyword evidence="11" id="KW-1185">Reference proteome</keyword>
<dbReference type="Gene3D" id="3.30.200.20">
    <property type="entry name" value="Phosphorylase Kinase, domain 1"/>
    <property type="match status" value="1"/>
</dbReference>
<keyword evidence="8" id="KW-0812">Transmembrane</keyword>
<dbReference type="CDD" id="cd14014">
    <property type="entry name" value="STKc_PknB_like"/>
    <property type="match status" value="1"/>
</dbReference>
<evidence type="ECO:0000256" key="7">
    <source>
        <dbReference type="SAM" id="MobiDB-lite"/>
    </source>
</evidence>
<feature type="domain" description="Protein kinase" evidence="9">
    <location>
        <begin position="9"/>
        <end position="264"/>
    </location>
</feature>
<keyword evidence="2" id="KW-0723">Serine/threonine-protein kinase</keyword>
<keyword evidence="8" id="KW-1133">Transmembrane helix</keyword>
<dbReference type="InterPro" id="IPR008271">
    <property type="entry name" value="Ser/Thr_kinase_AS"/>
</dbReference>
<keyword evidence="3" id="KW-0808">Transferase</keyword>
<evidence type="ECO:0000256" key="5">
    <source>
        <dbReference type="ARBA" id="ARBA00022777"/>
    </source>
</evidence>
<dbReference type="SMART" id="SM00220">
    <property type="entry name" value="S_TKc"/>
    <property type="match status" value="1"/>
</dbReference>
<keyword evidence="4" id="KW-0547">Nucleotide-binding</keyword>
<evidence type="ECO:0000259" key="9">
    <source>
        <dbReference type="PROSITE" id="PS50011"/>
    </source>
</evidence>
<comment type="caution">
    <text evidence="10">The sequence shown here is derived from an EMBL/GenBank/DDBJ whole genome shotgun (WGS) entry which is preliminary data.</text>
</comment>
<dbReference type="EMBL" id="JBHUDX010000012">
    <property type="protein sequence ID" value="MFD1657621.1"/>
    <property type="molecule type" value="Genomic_DNA"/>
</dbReference>
<keyword evidence="8" id="KW-0472">Membrane</keyword>
<keyword evidence="6" id="KW-0067">ATP-binding</keyword>
<feature type="region of interest" description="Disordered" evidence="7">
    <location>
        <begin position="502"/>
        <end position="525"/>
    </location>
</feature>
<dbReference type="PANTHER" id="PTHR43289:SF6">
    <property type="entry name" value="SERINE_THREONINE-PROTEIN KINASE NEKL-3"/>
    <property type="match status" value="1"/>
</dbReference>
<evidence type="ECO:0000256" key="4">
    <source>
        <dbReference type="ARBA" id="ARBA00022741"/>
    </source>
</evidence>
<dbReference type="Proteomes" id="UP001597261">
    <property type="component" value="Unassembled WGS sequence"/>
</dbReference>
<feature type="compositionally biased region" description="Basic residues" evidence="7">
    <location>
        <begin position="512"/>
        <end position="521"/>
    </location>
</feature>
<reference evidence="11" key="1">
    <citation type="journal article" date="2019" name="Int. J. Syst. Evol. Microbiol.">
        <title>The Global Catalogue of Microorganisms (GCM) 10K type strain sequencing project: providing services to taxonomists for standard genome sequencing and annotation.</title>
        <authorList>
            <consortium name="The Broad Institute Genomics Platform"/>
            <consortium name="The Broad Institute Genome Sequencing Center for Infectious Disease"/>
            <person name="Wu L."/>
            <person name="Ma J."/>
        </authorList>
    </citation>
    <scope>NUCLEOTIDE SEQUENCE [LARGE SCALE GENOMIC DNA]</scope>
    <source>
        <strain evidence="11">CGMCC 1.12470</strain>
    </source>
</reference>
<accession>A0ABW4IM40</accession>
<protein>
    <recommendedName>
        <fullName evidence="1">non-specific serine/threonine protein kinase</fullName>
        <ecNumber evidence="1">2.7.11.1</ecNumber>
    </recommendedName>
</protein>
<dbReference type="PROSITE" id="PS00108">
    <property type="entry name" value="PROTEIN_KINASE_ST"/>
    <property type="match status" value="1"/>
</dbReference>
<dbReference type="Gene3D" id="1.10.510.10">
    <property type="entry name" value="Transferase(Phosphotransferase) domain 1"/>
    <property type="match status" value="1"/>
</dbReference>
<evidence type="ECO:0000256" key="3">
    <source>
        <dbReference type="ARBA" id="ARBA00022679"/>
    </source>
</evidence>